<keyword evidence="2" id="KW-1185">Reference proteome</keyword>
<proteinExistence type="predicted"/>
<organism evidence="1 2">
    <name type="scientific">Marchantia polymorpha</name>
    <name type="common">Common liverwort</name>
    <name type="synonym">Marchantia aquatica</name>
    <dbReference type="NCBI Taxonomy" id="3197"/>
    <lineage>
        <taxon>Eukaryota</taxon>
        <taxon>Viridiplantae</taxon>
        <taxon>Streptophyta</taxon>
        <taxon>Embryophyta</taxon>
        <taxon>Marchantiophyta</taxon>
        <taxon>Marchantiopsida</taxon>
        <taxon>Marchantiidae</taxon>
        <taxon>Marchantiales</taxon>
        <taxon>Marchantiaceae</taxon>
        <taxon>Marchantia</taxon>
    </lineage>
</organism>
<sequence>MGELRSCTGKDADGPRMRMLFRAQNEASDLGNREHMDTGLRRGSPWRTIGEMMAKKMSLADAITETEASTLQTDQPLV</sequence>
<dbReference type="Proteomes" id="UP000244005">
    <property type="component" value="Unassembled WGS sequence"/>
</dbReference>
<dbReference type="AlphaFoldDB" id="A0A2R6W6F5"/>
<name>A0A2R6W6F5_MARPO</name>
<gene>
    <name evidence="1" type="ORF">MARPO_0141s0018</name>
</gene>
<evidence type="ECO:0000313" key="1">
    <source>
        <dbReference type="EMBL" id="PTQ29438.1"/>
    </source>
</evidence>
<accession>A0A2R6W6F5</accession>
<dbReference type="EMBL" id="KZ772812">
    <property type="protein sequence ID" value="PTQ29438.1"/>
    <property type="molecule type" value="Genomic_DNA"/>
</dbReference>
<protein>
    <submittedName>
        <fullName evidence="1">Uncharacterized protein</fullName>
    </submittedName>
</protein>
<reference evidence="2" key="1">
    <citation type="journal article" date="2017" name="Cell">
        <title>Insights into land plant evolution garnered from the Marchantia polymorpha genome.</title>
        <authorList>
            <person name="Bowman J.L."/>
            <person name="Kohchi T."/>
            <person name="Yamato K.T."/>
            <person name="Jenkins J."/>
            <person name="Shu S."/>
            <person name="Ishizaki K."/>
            <person name="Yamaoka S."/>
            <person name="Nishihama R."/>
            <person name="Nakamura Y."/>
            <person name="Berger F."/>
            <person name="Adam C."/>
            <person name="Aki S.S."/>
            <person name="Althoff F."/>
            <person name="Araki T."/>
            <person name="Arteaga-Vazquez M.A."/>
            <person name="Balasubrmanian S."/>
            <person name="Barry K."/>
            <person name="Bauer D."/>
            <person name="Boehm C.R."/>
            <person name="Briginshaw L."/>
            <person name="Caballero-Perez J."/>
            <person name="Catarino B."/>
            <person name="Chen F."/>
            <person name="Chiyoda S."/>
            <person name="Chovatia M."/>
            <person name="Davies K.M."/>
            <person name="Delmans M."/>
            <person name="Demura T."/>
            <person name="Dierschke T."/>
            <person name="Dolan L."/>
            <person name="Dorantes-Acosta A.E."/>
            <person name="Eklund D.M."/>
            <person name="Florent S.N."/>
            <person name="Flores-Sandoval E."/>
            <person name="Fujiyama A."/>
            <person name="Fukuzawa H."/>
            <person name="Galik B."/>
            <person name="Grimanelli D."/>
            <person name="Grimwood J."/>
            <person name="Grossniklaus U."/>
            <person name="Hamada T."/>
            <person name="Haseloff J."/>
            <person name="Hetherington A.J."/>
            <person name="Higo A."/>
            <person name="Hirakawa Y."/>
            <person name="Hundley H.N."/>
            <person name="Ikeda Y."/>
            <person name="Inoue K."/>
            <person name="Inoue S.I."/>
            <person name="Ishida S."/>
            <person name="Jia Q."/>
            <person name="Kakita M."/>
            <person name="Kanazawa T."/>
            <person name="Kawai Y."/>
            <person name="Kawashima T."/>
            <person name="Kennedy M."/>
            <person name="Kinose K."/>
            <person name="Kinoshita T."/>
            <person name="Kohara Y."/>
            <person name="Koide E."/>
            <person name="Komatsu K."/>
            <person name="Kopischke S."/>
            <person name="Kubo M."/>
            <person name="Kyozuka J."/>
            <person name="Lagercrantz U."/>
            <person name="Lin S.S."/>
            <person name="Lindquist E."/>
            <person name="Lipzen A.M."/>
            <person name="Lu C.W."/>
            <person name="De Luna E."/>
            <person name="Martienssen R.A."/>
            <person name="Minamino N."/>
            <person name="Mizutani M."/>
            <person name="Mizutani M."/>
            <person name="Mochizuki N."/>
            <person name="Monte I."/>
            <person name="Mosher R."/>
            <person name="Nagasaki H."/>
            <person name="Nakagami H."/>
            <person name="Naramoto S."/>
            <person name="Nishitani K."/>
            <person name="Ohtani M."/>
            <person name="Okamoto T."/>
            <person name="Okumura M."/>
            <person name="Phillips J."/>
            <person name="Pollak B."/>
            <person name="Reinders A."/>
            <person name="Rovekamp M."/>
            <person name="Sano R."/>
            <person name="Sawa S."/>
            <person name="Schmid M.W."/>
            <person name="Shirakawa M."/>
            <person name="Solano R."/>
            <person name="Spunde A."/>
            <person name="Suetsugu N."/>
            <person name="Sugano S."/>
            <person name="Sugiyama A."/>
            <person name="Sun R."/>
            <person name="Suzuki Y."/>
            <person name="Takenaka M."/>
            <person name="Takezawa D."/>
            <person name="Tomogane H."/>
            <person name="Tsuzuki M."/>
            <person name="Ueda T."/>
            <person name="Umeda M."/>
            <person name="Ward J.M."/>
            <person name="Watanabe Y."/>
            <person name="Yazaki K."/>
            <person name="Yokoyama R."/>
            <person name="Yoshitake Y."/>
            <person name="Yotsui I."/>
            <person name="Zachgo S."/>
            <person name="Schmutz J."/>
        </authorList>
    </citation>
    <scope>NUCLEOTIDE SEQUENCE [LARGE SCALE GENOMIC DNA]</scope>
    <source>
        <strain evidence="2">Tak-1</strain>
    </source>
</reference>
<evidence type="ECO:0000313" key="2">
    <source>
        <dbReference type="Proteomes" id="UP000244005"/>
    </source>
</evidence>